<dbReference type="EC" id="6.3.4.20" evidence="9"/>
<evidence type="ECO:0000256" key="2">
    <source>
        <dbReference type="ARBA" id="ARBA00022598"/>
    </source>
</evidence>
<keyword evidence="5" id="KW-0671">Queuosine biosynthesis</keyword>
<name>A0ABQ3G409_9BURK</name>
<keyword evidence="12" id="KW-1185">Reference proteome</keyword>
<keyword evidence="7" id="KW-0067">ATP-binding</keyword>
<keyword evidence="4" id="KW-0547">Nucleotide-binding</keyword>
<sequence>MRELLLLSGGVDSAALAAWRRPALALTIDYGQRAASAEIHASQQICAALTVPHEALTASVKHLGSGVMAGQRSSPHSENEEFWPFRNQYLITLAAMVAIQRGLDAVVIGTVATDGRHRDGSAEFLHAMRSILQLQEGAIALLAPAKELTSAQLVRASGIDQAVLAWSHSCHAATLACGNCPGCTKHSEVMSELGIAR</sequence>
<dbReference type="RefSeq" id="WP_189688211.1">
    <property type="nucleotide sequence ID" value="NZ_BMYK01000010.1"/>
</dbReference>
<evidence type="ECO:0000256" key="5">
    <source>
        <dbReference type="ARBA" id="ARBA00022785"/>
    </source>
</evidence>
<evidence type="ECO:0000256" key="6">
    <source>
        <dbReference type="ARBA" id="ARBA00022833"/>
    </source>
</evidence>
<comment type="pathway">
    <text evidence="1">Purine metabolism; 7-cyano-7-deazaguanine biosynthesis.</text>
</comment>
<evidence type="ECO:0000313" key="12">
    <source>
        <dbReference type="Proteomes" id="UP000626210"/>
    </source>
</evidence>
<dbReference type="Proteomes" id="UP000626210">
    <property type="component" value="Unassembled WGS sequence"/>
</dbReference>
<reference evidence="12" key="1">
    <citation type="journal article" date="2019" name="Int. J. Syst. Evol. Microbiol.">
        <title>The Global Catalogue of Microorganisms (GCM) 10K type strain sequencing project: providing services to taxonomists for standard genome sequencing and annotation.</title>
        <authorList>
            <consortium name="The Broad Institute Genomics Platform"/>
            <consortium name="The Broad Institute Genome Sequencing Center for Infectious Disease"/>
            <person name="Wu L."/>
            <person name="Ma J."/>
        </authorList>
    </citation>
    <scope>NUCLEOTIDE SEQUENCE [LARGE SCALE GENOMIC DNA]</scope>
    <source>
        <strain evidence="12">KCTC 23314</strain>
    </source>
</reference>
<comment type="catalytic activity">
    <reaction evidence="10">
        <text>7-carboxy-7-carbaguanine + NH4(+) + 2 ATP = 7-cyano-7-carbaguanine + 2 AMP + 2 diphosphate + 2 H(+)</text>
        <dbReference type="Rhea" id="RHEA:27982"/>
        <dbReference type="ChEBI" id="CHEBI:15378"/>
        <dbReference type="ChEBI" id="CHEBI:28938"/>
        <dbReference type="ChEBI" id="CHEBI:30616"/>
        <dbReference type="ChEBI" id="CHEBI:33019"/>
        <dbReference type="ChEBI" id="CHEBI:45075"/>
        <dbReference type="ChEBI" id="CHEBI:61036"/>
        <dbReference type="ChEBI" id="CHEBI:456215"/>
        <dbReference type="EC" id="6.3.4.20"/>
    </reaction>
</comment>
<keyword evidence="3" id="KW-0479">Metal-binding</keyword>
<dbReference type="PANTHER" id="PTHR42914">
    <property type="entry name" value="7-CYANO-7-DEAZAGUANINE SYNTHASE"/>
    <property type="match status" value="1"/>
</dbReference>
<dbReference type="SUPFAM" id="SSF52402">
    <property type="entry name" value="Adenine nucleotide alpha hydrolases-like"/>
    <property type="match status" value="1"/>
</dbReference>
<dbReference type="Pfam" id="PF06508">
    <property type="entry name" value="QueC"/>
    <property type="match status" value="1"/>
</dbReference>
<dbReference type="Gene3D" id="3.40.50.620">
    <property type="entry name" value="HUPs"/>
    <property type="match status" value="1"/>
</dbReference>
<keyword evidence="6" id="KW-0862">Zinc</keyword>
<dbReference type="InterPro" id="IPR014729">
    <property type="entry name" value="Rossmann-like_a/b/a_fold"/>
</dbReference>
<accession>A0ABQ3G409</accession>
<evidence type="ECO:0000256" key="1">
    <source>
        <dbReference type="ARBA" id="ARBA00005061"/>
    </source>
</evidence>
<evidence type="ECO:0000256" key="9">
    <source>
        <dbReference type="ARBA" id="ARBA00039149"/>
    </source>
</evidence>
<protein>
    <recommendedName>
        <fullName evidence="9">7-cyano-7-deazaguanine synthase</fullName>
        <ecNumber evidence="9">6.3.4.20</ecNumber>
    </recommendedName>
</protein>
<evidence type="ECO:0000256" key="4">
    <source>
        <dbReference type="ARBA" id="ARBA00022741"/>
    </source>
</evidence>
<dbReference type="EMBL" id="BMYK01000010">
    <property type="protein sequence ID" value="GHC88084.1"/>
    <property type="molecule type" value="Genomic_DNA"/>
</dbReference>
<gene>
    <name evidence="11" type="primary">queC</name>
    <name evidence="11" type="ORF">GCM10007320_34930</name>
</gene>
<dbReference type="PANTHER" id="PTHR42914:SF1">
    <property type="entry name" value="7-CYANO-7-DEAZAGUANINE SYNTHASE"/>
    <property type="match status" value="1"/>
</dbReference>
<dbReference type="InterPro" id="IPR018317">
    <property type="entry name" value="QueC"/>
</dbReference>
<evidence type="ECO:0000256" key="7">
    <source>
        <dbReference type="ARBA" id="ARBA00022840"/>
    </source>
</evidence>
<evidence type="ECO:0000256" key="3">
    <source>
        <dbReference type="ARBA" id="ARBA00022723"/>
    </source>
</evidence>
<evidence type="ECO:0000256" key="8">
    <source>
        <dbReference type="ARBA" id="ARBA00037993"/>
    </source>
</evidence>
<evidence type="ECO:0000313" key="11">
    <source>
        <dbReference type="EMBL" id="GHC88084.1"/>
    </source>
</evidence>
<keyword evidence="2" id="KW-0436">Ligase</keyword>
<proteinExistence type="inferred from homology"/>
<comment type="similarity">
    <text evidence="8">Belongs to the QueC family.</text>
</comment>
<evidence type="ECO:0000256" key="10">
    <source>
        <dbReference type="ARBA" id="ARBA00047890"/>
    </source>
</evidence>
<organism evidence="11 12">
    <name type="scientific">Pseudorhodoferax aquiterrae</name>
    <dbReference type="NCBI Taxonomy" id="747304"/>
    <lineage>
        <taxon>Bacteria</taxon>
        <taxon>Pseudomonadati</taxon>
        <taxon>Pseudomonadota</taxon>
        <taxon>Betaproteobacteria</taxon>
        <taxon>Burkholderiales</taxon>
        <taxon>Comamonadaceae</taxon>
    </lineage>
</organism>
<comment type="caution">
    <text evidence="11">The sequence shown here is derived from an EMBL/GenBank/DDBJ whole genome shotgun (WGS) entry which is preliminary data.</text>
</comment>